<feature type="domain" description="PLD phosphodiesterase" evidence="9">
    <location>
        <begin position="301"/>
        <end position="328"/>
    </location>
</feature>
<dbReference type="InterPro" id="IPR024632">
    <property type="entry name" value="PLipase_D_C"/>
</dbReference>
<dbReference type="Pfam" id="PF12357">
    <property type="entry name" value="PLD_C"/>
    <property type="match status" value="1"/>
</dbReference>
<keyword evidence="8" id="KW-0443">Lipid metabolism</keyword>
<dbReference type="InterPro" id="IPR015679">
    <property type="entry name" value="PLipase_D_fam"/>
</dbReference>
<dbReference type="SMART" id="SM00155">
    <property type="entry name" value="PLDc"/>
    <property type="match status" value="1"/>
</dbReference>
<dbReference type="GO" id="GO:0004630">
    <property type="term" value="F:phospholipase D activity"/>
    <property type="evidence" value="ECO:0007669"/>
    <property type="project" value="UniProtKB-EC"/>
</dbReference>
<proteinExistence type="predicted"/>
<sequence>MKKLKRTYNDSLLKLERIPDIIGAAHAASTSDNDPETWHVQIFRSIDSNSVKGFPKDPKEAKSKNLVCGKNVLIDMSIQTAYVKAILLGLVPIPPWWRYFAWHECMILIVCAFKVTTYAWKIGAWSSAWIGWLIHEGALMKLREGVQGVSYWIQGLGLGINLSGVILYLCNSLISEGETLRGRRQGYWPNLVKSCANNLFPWKLPLRLLRKSEHTRDSLRILLFQCGQKVFRQHKTMQMMYETIYKALVEKGLEGAFCPQDYLNFFCLGNREAIDGNDTSVSGSPAAANTPQAFSQRSRRFMIYVHSKGMIVDDEYVIVGSANINQRSMEGTRDTEIAMGAYQPHHTWARNHSSPFGEIYGYRMSLWAEHTGTIEDCFREPESLECVRRVRAMGGMNWKQFAAEDATEMTGHLLKYPVEIDRKGKVTSLPGCESFPDVGGNITGSFLGIQEN</sequence>
<comment type="caution">
    <text evidence="10">The sequence shown here is derived from an EMBL/GenBank/DDBJ whole genome shotgun (WGS) entry which is preliminary data.</text>
</comment>
<dbReference type="AlphaFoldDB" id="A0A2P6S6S7"/>
<keyword evidence="6" id="KW-0106">Calcium</keyword>
<evidence type="ECO:0000256" key="1">
    <source>
        <dbReference type="ARBA" id="ARBA00000798"/>
    </source>
</evidence>
<dbReference type="PROSITE" id="PS50035">
    <property type="entry name" value="PLD"/>
    <property type="match status" value="1"/>
</dbReference>
<evidence type="ECO:0000256" key="4">
    <source>
        <dbReference type="ARBA" id="ARBA00022737"/>
    </source>
</evidence>
<protein>
    <recommendedName>
        <fullName evidence="2">phospholipase D</fullName>
        <ecNumber evidence="2">3.1.4.4</ecNumber>
    </recommendedName>
</protein>
<evidence type="ECO:0000256" key="6">
    <source>
        <dbReference type="ARBA" id="ARBA00022837"/>
    </source>
</evidence>
<dbReference type="Pfam" id="PF00614">
    <property type="entry name" value="PLDc"/>
    <property type="match status" value="1"/>
</dbReference>
<keyword evidence="11" id="KW-1185">Reference proteome</keyword>
<reference evidence="10 11" key="1">
    <citation type="journal article" date="2018" name="Nat. Genet.">
        <title>The Rosa genome provides new insights in the design of modern roses.</title>
        <authorList>
            <person name="Bendahmane M."/>
        </authorList>
    </citation>
    <scope>NUCLEOTIDE SEQUENCE [LARGE SCALE GENOMIC DNA]</scope>
    <source>
        <strain evidence="11">cv. Old Blush</strain>
    </source>
</reference>
<dbReference type="EMBL" id="PDCK01000039">
    <property type="protein sequence ID" value="PRQ54393.1"/>
    <property type="molecule type" value="Genomic_DNA"/>
</dbReference>
<keyword evidence="3" id="KW-0479">Metal-binding</keyword>
<evidence type="ECO:0000313" key="11">
    <source>
        <dbReference type="Proteomes" id="UP000238479"/>
    </source>
</evidence>
<evidence type="ECO:0000256" key="3">
    <source>
        <dbReference type="ARBA" id="ARBA00022723"/>
    </source>
</evidence>
<dbReference type="PANTHER" id="PTHR18896">
    <property type="entry name" value="PHOSPHOLIPASE D"/>
    <property type="match status" value="1"/>
</dbReference>
<dbReference type="EC" id="3.1.4.4" evidence="2"/>
<evidence type="ECO:0000256" key="8">
    <source>
        <dbReference type="ARBA" id="ARBA00023098"/>
    </source>
</evidence>
<dbReference type="OMA" id="WHECMIL"/>
<dbReference type="InterPro" id="IPR001736">
    <property type="entry name" value="PLipase_D/transphosphatidylase"/>
</dbReference>
<dbReference type="Gene3D" id="3.30.870.10">
    <property type="entry name" value="Endonuclease Chain A"/>
    <property type="match status" value="1"/>
</dbReference>
<gene>
    <name evidence="10" type="ORF">RchiOBHm_Chr1g0313111</name>
</gene>
<evidence type="ECO:0000313" key="10">
    <source>
        <dbReference type="EMBL" id="PRQ54393.1"/>
    </source>
</evidence>
<dbReference type="Gramene" id="PRQ54393">
    <property type="protein sequence ID" value="PRQ54393"/>
    <property type="gene ID" value="RchiOBHm_Chr1g0313111"/>
</dbReference>
<dbReference type="GO" id="GO:0009395">
    <property type="term" value="P:phospholipid catabolic process"/>
    <property type="evidence" value="ECO:0007669"/>
    <property type="project" value="TreeGrafter"/>
</dbReference>
<organism evidence="10 11">
    <name type="scientific">Rosa chinensis</name>
    <name type="common">China rose</name>
    <dbReference type="NCBI Taxonomy" id="74649"/>
    <lineage>
        <taxon>Eukaryota</taxon>
        <taxon>Viridiplantae</taxon>
        <taxon>Streptophyta</taxon>
        <taxon>Embryophyta</taxon>
        <taxon>Tracheophyta</taxon>
        <taxon>Spermatophyta</taxon>
        <taxon>Magnoliopsida</taxon>
        <taxon>eudicotyledons</taxon>
        <taxon>Gunneridae</taxon>
        <taxon>Pentapetalae</taxon>
        <taxon>rosids</taxon>
        <taxon>fabids</taxon>
        <taxon>Rosales</taxon>
        <taxon>Rosaceae</taxon>
        <taxon>Rosoideae</taxon>
        <taxon>Rosoideae incertae sedis</taxon>
        <taxon>Rosa</taxon>
    </lineage>
</organism>
<dbReference type="GO" id="GO:0005886">
    <property type="term" value="C:plasma membrane"/>
    <property type="evidence" value="ECO:0007669"/>
    <property type="project" value="TreeGrafter"/>
</dbReference>
<dbReference type="SUPFAM" id="SSF56024">
    <property type="entry name" value="Phospholipase D/nuclease"/>
    <property type="match status" value="1"/>
</dbReference>
<comment type="catalytic activity">
    <reaction evidence="1">
        <text>a 1,2-diacyl-sn-glycero-3-phosphocholine + H2O = a 1,2-diacyl-sn-glycero-3-phosphate + choline + H(+)</text>
        <dbReference type="Rhea" id="RHEA:14445"/>
        <dbReference type="ChEBI" id="CHEBI:15354"/>
        <dbReference type="ChEBI" id="CHEBI:15377"/>
        <dbReference type="ChEBI" id="CHEBI:15378"/>
        <dbReference type="ChEBI" id="CHEBI:57643"/>
        <dbReference type="ChEBI" id="CHEBI:58608"/>
        <dbReference type="EC" id="3.1.4.4"/>
    </reaction>
</comment>
<evidence type="ECO:0000259" key="9">
    <source>
        <dbReference type="PROSITE" id="PS50035"/>
    </source>
</evidence>
<evidence type="ECO:0000256" key="2">
    <source>
        <dbReference type="ARBA" id="ARBA00012027"/>
    </source>
</evidence>
<dbReference type="PANTHER" id="PTHR18896:SF65">
    <property type="entry name" value="PHOSPHOLIPASE D BETA 1"/>
    <property type="match status" value="1"/>
</dbReference>
<dbReference type="Proteomes" id="UP000238479">
    <property type="component" value="Chromosome 1"/>
</dbReference>
<keyword evidence="7" id="KW-0442">Lipid degradation</keyword>
<evidence type="ECO:0000256" key="5">
    <source>
        <dbReference type="ARBA" id="ARBA00022801"/>
    </source>
</evidence>
<evidence type="ECO:0000256" key="7">
    <source>
        <dbReference type="ARBA" id="ARBA00022963"/>
    </source>
</evidence>
<accession>A0A2P6S6S7</accession>
<dbReference type="STRING" id="74649.A0A2P6S6S7"/>
<keyword evidence="4" id="KW-0677">Repeat</keyword>
<dbReference type="GO" id="GO:0046872">
    <property type="term" value="F:metal ion binding"/>
    <property type="evidence" value="ECO:0007669"/>
    <property type="project" value="UniProtKB-KW"/>
</dbReference>
<name>A0A2P6S6S7_ROSCH</name>
<keyword evidence="5 10" id="KW-0378">Hydrolase</keyword>